<dbReference type="AlphaFoldDB" id="B2A5Q5"/>
<keyword evidence="2" id="KW-0547">Nucleotide-binding</keyword>
<dbReference type="FunFam" id="3.40.50.300:FF:000309">
    <property type="entry name" value="ABC transporter ATP-binding protein"/>
    <property type="match status" value="1"/>
</dbReference>
<dbReference type="InterPro" id="IPR032524">
    <property type="entry name" value="ABC_tran_C"/>
</dbReference>
<dbReference type="InterPro" id="IPR017871">
    <property type="entry name" value="ABC_transporter-like_CS"/>
</dbReference>
<sequence length="634" mass="73133">MSLLRGENLTKDFGIHRVFENITFQINPGDKIGLIGKNGAGKTTLVKLITGELIPDSGEKLAQKGTNIGYLSQEPDFESDSSLYDEMEKVYYELVTISKELQRLETLMGETSQEELPQVMNRYSQLREKFEQSGGYQKDRDIRSVLKGLGFREDEFHKPIINFSGGQKTRAILAQKLLEKPDLLILDEPTNYLDLNGISWLENFLQSYSGSFIVITHDRYFLNKTVNKIWELEANSLTSYSGNYNDFITKKRALKEKQWKDYKHQQRKIQKTQEFIRRNIEGQKTKQAQSRRKQLEKMDIIEKPQEENNDMKLDLETSVTSGKEVVTLSKITKNIADQKIIPELSCKVFRGEKVGIIGPNGSGKSTLLKLLAGHYTPTSGTINFGTNVITGYIDQEQDELSRELSLINELRKELPLTKEEEIRRILGRFLFPPEQMDELVESLSGGERVRLALAKLYVRKANLLLLDEPTNHLDIDGKENLERALNNFPGTLIMVSHDRYLLDKVATKLISFSTYPPHFFEGNFTEYQNKMLKSNNEQDSSTQERSKTKKKKGKSDTKNNQKDSKTSKNNNEQLATQLFAEIETLEIEQEELEEQLADPELYRDNEKAREINLKYRELKTTLEKKYKELDELDF</sequence>
<dbReference type="InterPro" id="IPR003593">
    <property type="entry name" value="AAA+_ATPase"/>
</dbReference>
<dbReference type="InterPro" id="IPR051309">
    <property type="entry name" value="ABCF_ATPase"/>
</dbReference>
<reference evidence="6 7" key="2">
    <citation type="journal article" date="2011" name="J. Bacteriol.">
        <title>Complete genome sequence of the anaerobic, halophilic alkalithermophile Natranaerobius thermophilus JW/NM-WN-LF.</title>
        <authorList>
            <person name="Zhao B."/>
            <person name="Mesbah N.M."/>
            <person name="Dalin E."/>
            <person name="Goodwin L."/>
            <person name="Nolan M."/>
            <person name="Pitluck S."/>
            <person name="Chertkov O."/>
            <person name="Brettin T.S."/>
            <person name="Han J."/>
            <person name="Larimer F.W."/>
            <person name="Land M.L."/>
            <person name="Hauser L."/>
            <person name="Kyrpides N."/>
            <person name="Wiegel J."/>
        </authorList>
    </citation>
    <scope>NUCLEOTIDE SEQUENCE [LARGE SCALE GENOMIC DNA]</scope>
    <source>
        <strain evidence="7">ATCC BAA-1301 / DSM 18059 / JW/NM-WN-LF</strain>
    </source>
</reference>
<dbReference type="Pfam" id="PF00005">
    <property type="entry name" value="ABC_tran"/>
    <property type="match status" value="2"/>
</dbReference>
<dbReference type="RefSeq" id="WP_012446890.1">
    <property type="nucleotide sequence ID" value="NC_010718.1"/>
</dbReference>
<dbReference type="Proteomes" id="UP000001683">
    <property type="component" value="Chromosome"/>
</dbReference>
<evidence type="ECO:0000313" key="6">
    <source>
        <dbReference type="EMBL" id="ACB84003.1"/>
    </source>
</evidence>
<evidence type="ECO:0000259" key="5">
    <source>
        <dbReference type="PROSITE" id="PS50893"/>
    </source>
</evidence>
<feature type="compositionally biased region" description="Polar residues" evidence="4">
    <location>
        <begin position="534"/>
        <end position="543"/>
    </location>
</feature>
<name>B2A5Q5_NATTJ</name>
<feature type="domain" description="ABC transporter" evidence="5">
    <location>
        <begin position="4"/>
        <end position="259"/>
    </location>
</feature>
<dbReference type="CDD" id="cd03221">
    <property type="entry name" value="ABCF_EF-3"/>
    <property type="match status" value="2"/>
</dbReference>
<dbReference type="EMBL" id="CP001034">
    <property type="protein sequence ID" value="ACB84003.1"/>
    <property type="molecule type" value="Genomic_DNA"/>
</dbReference>
<dbReference type="HOGENOM" id="CLU_000604_36_0_9"/>
<dbReference type="PROSITE" id="PS00211">
    <property type="entry name" value="ABC_TRANSPORTER_1"/>
    <property type="match status" value="1"/>
</dbReference>
<dbReference type="PANTHER" id="PTHR42855:SF2">
    <property type="entry name" value="DRUG RESISTANCE ABC TRANSPORTER,ATP-BINDING PROTEIN"/>
    <property type="match status" value="1"/>
</dbReference>
<dbReference type="SUPFAM" id="SSF52540">
    <property type="entry name" value="P-loop containing nucleoside triphosphate hydrolases"/>
    <property type="match status" value="2"/>
</dbReference>
<proteinExistence type="predicted"/>
<dbReference type="PROSITE" id="PS50893">
    <property type="entry name" value="ABC_TRANSPORTER_2"/>
    <property type="match status" value="2"/>
</dbReference>
<dbReference type="FunFam" id="3.40.50.300:FF:000011">
    <property type="entry name" value="Putative ABC transporter ATP-binding component"/>
    <property type="match status" value="1"/>
</dbReference>
<dbReference type="KEGG" id="nth:Nther_0407"/>
<dbReference type="PANTHER" id="PTHR42855">
    <property type="entry name" value="ABC TRANSPORTER ATP-BINDING SUBUNIT"/>
    <property type="match status" value="1"/>
</dbReference>
<keyword evidence="1" id="KW-0677">Repeat</keyword>
<dbReference type="Gene3D" id="1.10.287.380">
    <property type="entry name" value="Valyl-tRNA synthetase, C-terminal domain"/>
    <property type="match status" value="1"/>
</dbReference>
<dbReference type="InterPro" id="IPR032781">
    <property type="entry name" value="ABC_tran_Xtn"/>
</dbReference>
<dbReference type="OrthoDB" id="1624247at2"/>
<dbReference type="InterPro" id="IPR037118">
    <property type="entry name" value="Val-tRNA_synth_C_sf"/>
</dbReference>
<evidence type="ECO:0000256" key="1">
    <source>
        <dbReference type="ARBA" id="ARBA00022737"/>
    </source>
</evidence>
<dbReference type="InterPro" id="IPR027417">
    <property type="entry name" value="P-loop_NTPase"/>
</dbReference>
<dbReference type="Pfam" id="PF12848">
    <property type="entry name" value="ABC_tran_Xtn"/>
    <property type="match status" value="1"/>
</dbReference>
<accession>B2A5Q5</accession>
<keyword evidence="3" id="KW-0067">ATP-binding</keyword>
<dbReference type="STRING" id="457570.Nther_0407"/>
<dbReference type="GO" id="GO:0016887">
    <property type="term" value="F:ATP hydrolysis activity"/>
    <property type="evidence" value="ECO:0007669"/>
    <property type="project" value="InterPro"/>
</dbReference>
<protein>
    <submittedName>
        <fullName evidence="6">ABC transporter related</fullName>
    </submittedName>
</protein>
<organism evidence="6 7">
    <name type="scientific">Natranaerobius thermophilus (strain ATCC BAA-1301 / DSM 18059 / JW/NM-WN-LF)</name>
    <dbReference type="NCBI Taxonomy" id="457570"/>
    <lineage>
        <taxon>Bacteria</taxon>
        <taxon>Bacillati</taxon>
        <taxon>Bacillota</taxon>
        <taxon>Clostridia</taxon>
        <taxon>Natranaerobiales</taxon>
        <taxon>Natranaerobiaceae</taxon>
        <taxon>Natranaerobius</taxon>
    </lineage>
</organism>
<evidence type="ECO:0000256" key="4">
    <source>
        <dbReference type="SAM" id="MobiDB-lite"/>
    </source>
</evidence>
<evidence type="ECO:0000256" key="3">
    <source>
        <dbReference type="ARBA" id="ARBA00022840"/>
    </source>
</evidence>
<dbReference type="InParanoid" id="B2A5Q5"/>
<evidence type="ECO:0000256" key="2">
    <source>
        <dbReference type="ARBA" id="ARBA00022741"/>
    </source>
</evidence>
<dbReference type="SMART" id="SM00382">
    <property type="entry name" value="AAA"/>
    <property type="match status" value="2"/>
</dbReference>
<keyword evidence="7" id="KW-1185">Reference proteome</keyword>
<reference evidence="6 7" key="1">
    <citation type="submission" date="2008-04" db="EMBL/GenBank/DDBJ databases">
        <title>Complete sequence of chromosome of Natranaerobius thermophilus JW/NM-WN-LF.</title>
        <authorList>
            <consortium name="US DOE Joint Genome Institute"/>
            <person name="Copeland A."/>
            <person name="Lucas S."/>
            <person name="Lapidus A."/>
            <person name="Glavina del Rio T."/>
            <person name="Dalin E."/>
            <person name="Tice H."/>
            <person name="Bruce D."/>
            <person name="Goodwin L."/>
            <person name="Pitluck S."/>
            <person name="Chertkov O."/>
            <person name="Brettin T."/>
            <person name="Detter J.C."/>
            <person name="Han C."/>
            <person name="Kuske C.R."/>
            <person name="Schmutz J."/>
            <person name="Larimer F."/>
            <person name="Land M."/>
            <person name="Hauser L."/>
            <person name="Kyrpides N."/>
            <person name="Lykidis A."/>
            <person name="Mesbah N.M."/>
            <person name="Wiegel J."/>
        </authorList>
    </citation>
    <scope>NUCLEOTIDE SEQUENCE [LARGE SCALE GENOMIC DNA]</scope>
    <source>
        <strain evidence="7">ATCC BAA-1301 / DSM 18059 / JW/NM-WN-LF</strain>
    </source>
</reference>
<feature type="compositionally biased region" description="Basic and acidic residues" evidence="4">
    <location>
        <begin position="554"/>
        <end position="566"/>
    </location>
</feature>
<gene>
    <name evidence="6" type="ordered locus">Nther_0407</name>
</gene>
<feature type="domain" description="ABC transporter" evidence="5">
    <location>
        <begin position="326"/>
        <end position="546"/>
    </location>
</feature>
<dbReference type="InterPro" id="IPR003439">
    <property type="entry name" value="ABC_transporter-like_ATP-bd"/>
</dbReference>
<dbReference type="eggNOG" id="COG0488">
    <property type="taxonomic scope" value="Bacteria"/>
</dbReference>
<dbReference type="GO" id="GO:0005524">
    <property type="term" value="F:ATP binding"/>
    <property type="evidence" value="ECO:0007669"/>
    <property type="project" value="UniProtKB-KW"/>
</dbReference>
<dbReference type="Gene3D" id="3.40.50.300">
    <property type="entry name" value="P-loop containing nucleotide triphosphate hydrolases"/>
    <property type="match status" value="2"/>
</dbReference>
<feature type="region of interest" description="Disordered" evidence="4">
    <location>
        <begin position="534"/>
        <end position="572"/>
    </location>
</feature>
<dbReference type="Pfam" id="PF16326">
    <property type="entry name" value="ABC_tran_CTD"/>
    <property type="match status" value="1"/>
</dbReference>
<dbReference type="GO" id="GO:0003677">
    <property type="term" value="F:DNA binding"/>
    <property type="evidence" value="ECO:0007669"/>
    <property type="project" value="InterPro"/>
</dbReference>
<evidence type="ECO:0000313" key="7">
    <source>
        <dbReference type="Proteomes" id="UP000001683"/>
    </source>
</evidence>
<dbReference type="FunCoup" id="B2A5Q5">
    <property type="interactions" value="340"/>
</dbReference>